<dbReference type="PANTHER" id="PTHR33164:SF57">
    <property type="entry name" value="MARR-FAMILY TRANSCRIPTIONAL REGULATOR"/>
    <property type="match status" value="1"/>
</dbReference>
<dbReference type="SUPFAM" id="SSF46785">
    <property type="entry name" value="Winged helix' DNA-binding domain"/>
    <property type="match status" value="1"/>
</dbReference>
<dbReference type="EMBL" id="CP119108">
    <property type="protein sequence ID" value="WEG09714.1"/>
    <property type="molecule type" value="Genomic_DNA"/>
</dbReference>
<organism evidence="3 4">
    <name type="scientific">Microbacterium horticulturae</name>
    <dbReference type="NCBI Taxonomy" id="3028316"/>
    <lineage>
        <taxon>Bacteria</taxon>
        <taxon>Bacillati</taxon>
        <taxon>Actinomycetota</taxon>
        <taxon>Actinomycetes</taxon>
        <taxon>Micrococcales</taxon>
        <taxon>Microbacteriaceae</taxon>
        <taxon>Microbacterium</taxon>
    </lineage>
</organism>
<proteinExistence type="predicted"/>
<gene>
    <name evidence="3" type="ORF">PU630_03865</name>
</gene>
<feature type="domain" description="HTH marR-type" evidence="2">
    <location>
        <begin position="21"/>
        <end position="159"/>
    </location>
</feature>
<name>A0ABY8BZT6_9MICO</name>
<dbReference type="PRINTS" id="PR00598">
    <property type="entry name" value="HTHMARR"/>
</dbReference>
<evidence type="ECO:0000259" key="2">
    <source>
        <dbReference type="PROSITE" id="PS50995"/>
    </source>
</evidence>
<sequence>MISPSRSEATPDGAASGQDPRHDAVRDMEGAFSLLFTQLRRSYAEAAEGVSPGLLPGTFKVFTVIDQIGPVSASTLAERLNTDKGGISRAVTELEGLGLIERELDPDDARIRLISVTPLGSERLQTVRFPFVDRLEQATNGWSLESMERLSGLVRALASTIIRPREDDAAPDDPR</sequence>
<dbReference type="InterPro" id="IPR036390">
    <property type="entry name" value="WH_DNA-bd_sf"/>
</dbReference>
<dbReference type="InterPro" id="IPR000835">
    <property type="entry name" value="HTH_MarR-typ"/>
</dbReference>
<dbReference type="PROSITE" id="PS50995">
    <property type="entry name" value="HTH_MARR_2"/>
    <property type="match status" value="1"/>
</dbReference>
<dbReference type="InterPro" id="IPR039422">
    <property type="entry name" value="MarR/SlyA-like"/>
</dbReference>
<dbReference type="Pfam" id="PF12802">
    <property type="entry name" value="MarR_2"/>
    <property type="match status" value="1"/>
</dbReference>
<evidence type="ECO:0000313" key="4">
    <source>
        <dbReference type="Proteomes" id="UP001214553"/>
    </source>
</evidence>
<protein>
    <submittedName>
        <fullName evidence="3">MarR family winged helix-turn-helix transcriptional regulator</fullName>
    </submittedName>
</protein>
<dbReference type="Proteomes" id="UP001214553">
    <property type="component" value="Chromosome"/>
</dbReference>
<dbReference type="Gene3D" id="1.10.10.10">
    <property type="entry name" value="Winged helix-like DNA-binding domain superfamily/Winged helix DNA-binding domain"/>
    <property type="match status" value="1"/>
</dbReference>
<accession>A0ABY8BZT6</accession>
<dbReference type="SMART" id="SM00347">
    <property type="entry name" value="HTH_MARR"/>
    <property type="match status" value="1"/>
</dbReference>
<evidence type="ECO:0000313" key="3">
    <source>
        <dbReference type="EMBL" id="WEG09714.1"/>
    </source>
</evidence>
<dbReference type="PANTHER" id="PTHR33164">
    <property type="entry name" value="TRANSCRIPTIONAL REGULATOR, MARR FAMILY"/>
    <property type="match status" value="1"/>
</dbReference>
<dbReference type="InterPro" id="IPR036388">
    <property type="entry name" value="WH-like_DNA-bd_sf"/>
</dbReference>
<evidence type="ECO:0000256" key="1">
    <source>
        <dbReference type="SAM" id="MobiDB-lite"/>
    </source>
</evidence>
<reference evidence="3 4" key="1">
    <citation type="submission" date="2023-03" db="EMBL/GenBank/DDBJ databases">
        <title>Genome sequence of Microbacterium sp. KACC 23027.</title>
        <authorList>
            <person name="Kim S."/>
            <person name="Heo J."/>
            <person name="Kwon S.-W."/>
        </authorList>
    </citation>
    <scope>NUCLEOTIDE SEQUENCE [LARGE SCALE GENOMIC DNA]</scope>
    <source>
        <strain evidence="3 4">KACC 23027</strain>
    </source>
</reference>
<keyword evidence="4" id="KW-1185">Reference proteome</keyword>
<feature type="region of interest" description="Disordered" evidence="1">
    <location>
        <begin position="1"/>
        <end position="22"/>
    </location>
</feature>
<dbReference type="RefSeq" id="WP_275279037.1">
    <property type="nucleotide sequence ID" value="NZ_CP119108.1"/>
</dbReference>